<accession>A0A382CD18</accession>
<protein>
    <recommendedName>
        <fullName evidence="2">Bacterial repeat domain-containing protein</fullName>
    </recommendedName>
</protein>
<feature type="region of interest" description="Disordered" evidence="1">
    <location>
        <begin position="133"/>
        <end position="165"/>
    </location>
</feature>
<evidence type="ECO:0000259" key="2">
    <source>
        <dbReference type="Pfam" id="PF18998"/>
    </source>
</evidence>
<dbReference type="AlphaFoldDB" id="A0A382CD18"/>
<evidence type="ECO:0000313" key="3">
    <source>
        <dbReference type="EMBL" id="SVB23193.1"/>
    </source>
</evidence>
<dbReference type="PROSITE" id="PS51257">
    <property type="entry name" value="PROKAR_LIPOPROTEIN"/>
    <property type="match status" value="1"/>
</dbReference>
<organism evidence="3">
    <name type="scientific">marine metagenome</name>
    <dbReference type="NCBI Taxonomy" id="408172"/>
    <lineage>
        <taxon>unclassified sequences</taxon>
        <taxon>metagenomes</taxon>
        <taxon>ecological metagenomes</taxon>
    </lineage>
</organism>
<dbReference type="Pfam" id="PF18998">
    <property type="entry name" value="Flg_new_2"/>
    <property type="match status" value="1"/>
</dbReference>
<feature type="domain" description="Bacterial repeat" evidence="2">
    <location>
        <begin position="36"/>
        <end position="100"/>
    </location>
</feature>
<feature type="non-terminal residue" evidence="3">
    <location>
        <position position="165"/>
    </location>
</feature>
<name>A0A382CD18_9ZZZZ</name>
<reference evidence="3" key="1">
    <citation type="submission" date="2018-05" db="EMBL/GenBank/DDBJ databases">
        <authorList>
            <person name="Lanie J.A."/>
            <person name="Ng W.-L."/>
            <person name="Kazmierczak K.M."/>
            <person name="Andrzejewski T.M."/>
            <person name="Davidsen T.M."/>
            <person name="Wayne K.J."/>
            <person name="Tettelin H."/>
            <person name="Glass J.I."/>
            <person name="Rusch D."/>
            <person name="Podicherti R."/>
            <person name="Tsui H.-C.T."/>
            <person name="Winkler M.E."/>
        </authorList>
    </citation>
    <scope>NUCLEOTIDE SEQUENCE</scope>
</reference>
<proteinExistence type="predicted"/>
<gene>
    <name evidence="3" type="ORF">METZ01_LOCUS176047</name>
</gene>
<dbReference type="InterPro" id="IPR044060">
    <property type="entry name" value="Bacterial_rp_domain"/>
</dbReference>
<evidence type="ECO:0000256" key="1">
    <source>
        <dbReference type="SAM" id="MobiDB-lite"/>
    </source>
</evidence>
<sequence length="165" mass="17358">MRSSISFKPLLIIVTWIFCALTVACGLGPTQYSLDITVEPAGAASISLTPEPDKNGNYPENTIVTIAITPSPGYRIGNWNGHVSDRNAPITTIVMDTNHKVELQLSAIVTPSEESHALDTDLNVKDQADRAAADKAAATKEAADRAEADKAAADKAAADKAAADK</sequence>
<dbReference type="EMBL" id="UINC01033620">
    <property type="protein sequence ID" value="SVB23193.1"/>
    <property type="molecule type" value="Genomic_DNA"/>
</dbReference>